<comment type="caution">
    <text evidence="2">The sequence shown here is derived from an EMBL/GenBank/DDBJ whole genome shotgun (WGS) entry which is preliminary data.</text>
</comment>
<gene>
    <name evidence="2" type="ORF">HPDFL43_14857</name>
</gene>
<proteinExistence type="predicted"/>
<feature type="region of interest" description="Disordered" evidence="1">
    <location>
        <begin position="415"/>
        <end position="453"/>
    </location>
</feature>
<keyword evidence="3" id="KW-1185">Reference proteome</keyword>
<evidence type="ECO:0000256" key="1">
    <source>
        <dbReference type="SAM" id="MobiDB-lite"/>
    </source>
</evidence>
<dbReference type="HOGENOM" id="CLU_036594_0_1_5"/>
<sequence length="532" mass="58871">MDYFKGLTDQWGRPIEKRLLTEEIAAPTITGVRSPLTGYPGDGLNPVRLAAILREADTGDPLRYLELAETVEERDLHYAGVLGTRKRSVSQLEITVEAACEDAQHEAQAEAVREWLKRDELADELFDMLDAVGKGYSFTEIIWDTSEGQWRPDRLEWRDPRWFRFDRNDATTPYLIGEHGEELQLPGFKFVRAVMRAKSGLPVRSGLARIVAWAWMFKAFTQRDWAIFTQTYGQPVRIGKYGPGATEKDRDTLYRAVANIAGDCAAIIPESMLIEFVEAKNLGTGHSNYLERSDWLDQQVSKATLGQTATTDAIAGGHAVGREHRQVQEDIERADAKTLSAIINRDLIRPWMMLEHGEAKDCPRVKIGRAEETDIKTAVDAVTSLVPFGLRVGQNQMRDIIGIGAPAEDDDLLAAPVPSTVNEPGEHSDSNTSTPPEPERKEARHAEEPRPARLPLDAIAESAAAEARPAVAQLLTTIREIADQAENLDELRTLLETASGGDLADLEAAMRQAMLLAELAGRAEIEPLPGPD</sequence>
<feature type="compositionally biased region" description="Basic and acidic residues" evidence="1">
    <location>
        <begin position="437"/>
        <end position="451"/>
    </location>
</feature>
<protein>
    <submittedName>
        <fullName evidence="2">Mu-like prophage protein gp29</fullName>
    </submittedName>
</protein>
<dbReference type="EMBL" id="ABIA03000004">
    <property type="protein sequence ID" value="EDQ34287.1"/>
    <property type="molecule type" value="Genomic_DNA"/>
</dbReference>
<dbReference type="STRING" id="411684.HPDFL43_14857"/>
<dbReference type="RefSeq" id="WP_007198730.1">
    <property type="nucleotide sequence ID" value="NZ_CM002917.1"/>
</dbReference>
<dbReference type="Proteomes" id="UP000004291">
    <property type="component" value="Chromosome"/>
</dbReference>
<dbReference type="OrthoDB" id="9797300at2"/>
<organism evidence="2 3">
    <name type="scientific">Hoeflea phototrophica (strain DSM 17068 / NCIMB 14078 / DFL-43)</name>
    <dbReference type="NCBI Taxonomy" id="411684"/>
    <lineage>
        <taxon>Bacteria</taxon>
        <taxon>Pseudomonadati</taxon>
        <taxon>Pseudomonadota</taxon>
        <taxon>Alphaproteobacteria</taxon>
        <taxon>Hyphomicrobiales</taxon>
        <taxon>Rhizobiaceae</taxon>
        <taxon>Hoeflea</taxon>
    </lineage>
</organism>
<dbReference type="AlphaFoldDB" id="A9D2W5"/>
<name>A9D2W5_HOEPD</name>
<evidence type="ECO:0000313" key="3">
    <source>
        <dbReference type="Proteomes" id="UP000004291"/>
    </source>
</evidence>
<dbReference type="InterPro" id="IPR009279">
    <property type="entry name" value="Portal_Mu"/>
</dbReference>
<reference evidence="2 3" key="1">
    <citation type="submission" date="2007-10" db="EMBL/GenBank/DDBJ databases">
        <authorList>
            <person name="Wagner-Dobler I."/>
            <person name="Ferriera S."/>
            <person name="Johnson J."/>
            <person name="Kravitz S."/>
            <person name="Beeson K."/>
            <person name="Sutton G."/>
            <person name="Rogers Y.-H."/>
            <person name="Friedman R."/>
            <person name="Frazier M."/>
            <person name="Venter J.C."/>
        </authorList>
    </citation>
    <scope>NUCLEOTIDE SEQUENCE [LARGE SCALE GENOMIC DNA]</scope>
    <source>
        <strain evidence="2 3">DFL-43</strain>
    </source>
</reference>
<accession>A9D2W5</accession>
<reference evidence="2 3" key="2">
    <citation type="submission" date="2012-06" db="EMBL/GenBank/DDBJ databases">
        <authorList>
            <person name="Fiebig A."/>
        </authorList>
    </citation>
    <scope>NUCLEOTIDE SEQUENCE [LARGE SCALE GENOMIC DNA]</scope>
    <source>
        <strain evidence="2 3">DFL-43</strain>
    </source>
</reference>
<dbReference type="eggNOG" id="COG4383">
    <property type="taxonomic scope" value="Bacteria"/>
</dbReference>
<evidence type="ECO:0000313" key="2">
    <source>
        <dbReference type="EMBL" id="EDQ34287.1"/>
    </source>
</evidence>
<dbReference type="Pfam" id="PF06074">
    <property type="entry name" value="Portal_Mu"/>
    <property type="match status" value="1"/>
</dbReference>